<proteinExistence type="predicted"/>
<feature type="compositionally biased region" description="Polar residues" evidence="1">
    <location>
        <begin position="1"/>
        <end position="14"/>
    </location>
</feature>
<dbReference type="EMBL" id="JBAHYK010001258">
    <property type="protein sequence ID" value="KAL0568791.1"/>
    <property type="molecule type" value="Genomic_DNA"/>
</dbReference>
<evidence type="ECO:0000256" key="1">
    <source>
        <dbReference type="SAM" id="MobiDB-lite"/>
    </source>
</evidence>
<feature type="region of interest" description="Disordered" evidence="1">
    <location>
        <begin position="1"/>
        <end position="29"/>
    </location>
</feature>
<name>A0ABR3F0W9_9AGAR</name>
<evidence type="ECO:0000313" key="2">
    <source>
        <dbReference type="EMBL" id="KAL0568791.1"/>
    </source>
</evidence>
<organism evidence="2 3">
    <name type="scientific">Marasmius crinis-equi</name>
    <dbReference type="NCBI Taxonomy" id="585013"/>
    <lineage>
        <taxon>Eukaryota</taxon>
        <taxon>Fungi</taxon>
        <taxon>Dikarya</taxon>
        <taxon>Basidiomycota</taxon>
        <taxon>Agaricomycotina</taxon>
        <taxon>Agaricomycetes</taxon>
        <taxon>Agaricomycetidae</taxon>
        <taxon>Agaricales</taxon>
        <taxon>Marasmiineae</taxon>
        <taxon>Marasmiaceae</taxon>
        <taxon>Marasmius</taxon>
    </lineage>
</organism>
<evidence type="ECO:0000313" key="3">
    <source>
        <dbReference type="Proteomes" id="UP001465976"/>
    </source>
</evidence>
<feature type="region of interest" description="Disordered" evidence="1">
    <location>
        <begin position="160"/>
        <end position="194"/>
    </location>
</feature>
<reference evidence="2 3" key="1">
    <citation type="submission" date="2024-02" db="EMBL/GenBank/DDBJ databases">
        <title>A draft genome for the cacao thread blight pathogen Marasmius crinis-equi.</title>
        <authorList>
            <person name="Cohen S.P."/>
            <person name="Baruah I.K."/>
            <person name="Amoako-Attah I."/>
            <person name="Bukari Y."/>
            <person name="Meinhardt L.W."/>
            <person name="Bailey B.A."/>
        </authorList>
    </citation>
    <scope>NUCLEOTIDE SEQUENCE [LARGE SCALE GENOMIC DNA]</scope>
    <source>
        <strain evidence="2 3">GH-76</strain>
    </source>
</reference>
<comment type="caution">
    <text evidence="2">The sequence shown here is derived from an EMBL/GenBank/DDBJ whole genome shotgun (WGS) entry which is preliminary data.</text>
</comment>
<accession>A0ABR3F0W9</accession>
<feature type="compositionally biased region" description="Low complexity" evidence="1">
    <location>
        <begin position="160"/>
        <end position="169"/>
    </location>
</feature>
<gene>
    <name evidence="2" type="ORF">V5O48_013188</name>
</gene>
<sequence>MACNGNLYTTSQSFPPHDRGHGSGQQEQEIVTEQVSDSCFIAQPQTITVSSNQPSSEQDRTAEAIDWEAVGRILSGLPPVDYGHYATDHYSVPSFQHDEDSTIQEVQNWSGGDTSANIHNYWLGGNYMAAASSYETATYGSVPQHPTYWQTALVSQRSTLSSSSSNNQLPGASRYGGVDQIGAGVDYPTYDGQS</sequence>
<keyword evidence="3" id="KW-1185">Reference proteome</keyword>
<protein>
    <submittedName>
        <fullName evidence="2">Uncharacterized protein</fullName>
    </submittedName>
</protein>
<dbReference type="Proteomes" id="UP001465976">
    <property type="component" value="Unassembled WGS sequence"/>
</dbReference>